<dbReference type="EMBL" id="LR796409">
    <property type="protein sequence ID" value="CAB4142890.1"/>
    <property type="molecule type" value="Genomic_DNA"/>
</dbReference>
<feature type="compositionally biased region" description="Basic and acidic residues" evidence="1">
    <location>
        <begin position="44"/>
        <end position="66"/>
    </location>
</feature>
<protein>
    <recommendedName>
        <fullName evidence="2">DUF6321 domain-containing protein</fullName>
    </recommendedName>
</protein>
<accession>A0A6J5MCZ0</accession>
<evidence type="ECO:0000259" key="2">
    <source>
        <dbReference type="Pfam" id="PF19846"/>
    </source>
</evidence>
<evidence type="ECO:0000313" key="3">
    <source>
        <dbReference type="EMBL" id="CAB4142890.1"/>
    </source>
</evidence>
<organism evidence="3">
    <name type="scientific">uncultured Caudovirales phage</name>
    <dbReference type="NCBI Taxonomy" id="2100421"/>
    <lineage>
        <taxon>Viruses</taxon>
        <taxon>Duplodnaviria</taxon>
        <taxon>Heunggongvirae</taxon>
        <taxon>Uroviricota</taxon>
        <taxon>Caudoviricetes</taxon>
        <taxon>Peduoviridae</taxon>
        <taxon>Maltschvirus</taxon>
        <taxon>Maltschvirus maltsch</taxon>
    </lineage>
</organism>
<feature type="domain" description="DUF6321" evidence="2">
    <location>
        <begin position="14"/>
        <end position="89"/>
    </location>
</feature>
<dbReference type="InterPro" id="IPR046284">
    <property type="entry name" value="DUF6321"/>
</dbReference>
<evidence type="ECO:0000256" key="1">
    <source>
        <dbReference type="SAM" id="MobiDB-lite"/>
    </source>
</evidence>
<feature type="region of interest" description="Disordered" evidence="1">
    <location>
        <begin position="1"/>
        <end position="91"/>
    </location>
</feature>
<reference evidence="3" key="1">
    <citation type="submission" date="2020-04" db="EMBL/GenBank/DDBJ databases">
        <authorList>
            <person name="Chiriac C."/>
            <person name="Salcher M."/>
            <person name="Ghai R."/>
            <person name="Kavagutti S V."/>
        </authorList>
    </citation>
    <scope>NUCLEOTIDE SEQUENCE</scope>
</reference>
<name>A0A6J5MCZ0_9CAUD</name>
<proteinExistence type="predicted"/>
<dbReference type="Pfam" id="PF19846">
    <property type="entry name" value="DUF6321"/>
    <property type="match status" value="1"/>
</dbReference>
<sequence>MAKKTPAWQRKEGQNSEGGLNAKGRASYNKATGGNLKPPVSKEQAAKSEKSASRRDSFCSRMEGMKSKLTSAKTAKDPNSRINKALRKWDC</sequence>
<gene>
    <name evidence="3" type="ORF">UFOVP451_59</name>
</gene>